<evidence type="ECO:0000313" key="3">
    <source>
        <dbReference type="Proteomes" id="UP001174694"/>
    </source>
</evidence>
<accession>A0AA38VT09</accession>
<dbReference type="AlphaFoldDB" id="A0AA38VT09"/>
<evidence type="ECO:0000256" key="1">
    <source>
        <dbReference type="SAM" id="Phobius"/>
    </source>
</evidence>
<keyword evidence="1" id="KW-0472">Membrane</keyword>
<protein>
    <submittedName>
        <fullName evidence="2">Uncharacterized protein</fullName>
    </submittedName>
</protein>
<keyword evidence="1" id="KW-0812">Transmembrane</keyword>
<reference evidence="2" key="1">
    <citation type="submission" date="2022-07" db="EMBL/GenBank/DDBJ databases">
        <title>Fungi with potential for degradation of polypropylene.</title>
        <authorList>
            <person name="Gostincar C."/>
        </authorList>
    </citation>
    <scope>NUCLEOTIDE SEQUENCE</scope>
    <source>
        <strain evidence="2">EXF-13308</strain>
    </source>
</reference>
<evidence type="ECO:0000313" key="2">
    <source>
        <dbReference type="EMBL" id="KAJ9144269.1"/>
    </source>
</evidence>
<feature type="transmembrane region" description="Helical" evidence="1">
    <location>
        <begin position="299"/>
        <end position="317"/>
    </location>
</feature>
<dbReference type="EMBL" id="JANBVO010000017">
    <property type="protein sequence ID" value="KAJ9144269.1"/>
    <property type="molecule type" value="Genomic_DNA"/>
</dbReference>
<comment type="caution">
    <text evidence="2">The sequence shown here is derived from an EMBL/GenBank/DDBJ whole genome shotgun (WGS) entry which is preliminary data.</text>
</comment>
<organism evidence="2 3">
    <name type="scientific">Pleurostoma richardsiae</name>
    <dbReference type="NCBI Taxonomy" id="41990"/>
    <lineage>
        <taxon>Eukaryota</taxon>
        <taxon>Fungi</taxon>
        <taxon>Dikarya</taxon>
        <taxon>Ascomycota</taxon>
        <taxon>Pezizomycotina</taxon>
        <taxon>Sordariomycetes</taxon>
        <taxon>Sordariomycetidae</taxon>
        <taxon>Calosphaeriales</taxon>
        <taxon>Pleurostomataceae</taxon>
        <taxon>Pleurostoma</taxon>
    </lineage>
</organism>
<keyword evidence="3" id="KW-1185">Reference proteome</keyword>
<proteinExistence type="predicted"/>
<dbReference type="Proteomes" id="UP001174694">
    <property type="component" value="Unassembled WGS sequence"/>
</dbReference>
<sequence>MAGPLVEYPISLDSKRHIAHSLWGSPDCDDLQAYFRYYTLQCAQIIQACESPSFPLTCHQDVLDIASDIRARFPHTDIKQRLSTRRRQQQQQVSDDHLSNAISLVVRLLLMLDVGEFQNAYTGRARFVWSSGTIDDFLGSLPVFSKAATHCHDSGKFGSVFNARNLDRIAGIKVKLTTNLADHLLFREGEVKTVNVFHHASFLRRQEHINSVFPPEFIAETLQTLALLFPKGDMTVEKWYRRLGESDELDLKVLRCGAADRRIENYVYWQDRLIRLKDAFDEARPATLAQWWNDRRDGVQWYTLWLAIAFTVFFGLIQSVEGAIQVYKAFHPAEA</sequence>
<gene>
    <name evidence="2" type="ORF">NKR23_g6177</name>
</gene>
<keyword evidence="1" id="KW-1133">Transmembrane helix</keyword>
<name>A0AA38VT09_9PEZI</name>